<keyword evidence="8" id="KW-0492">Microsome</keyword>
<evidence type="ECO:0000256" key="13">
    <source>
        <dbReference type="RuleBase" id="RU000461"/>
    </source>
</evidence>
<dbReference type="GO" id="GO:0016705">
    <property type="term" value="F:oxidoreductase activity, acting on paired donors, with incorporation or reduction of molecular oxygen"/>
    <property type="evidence" value="ECO:0007669"/>
    <property type="project" value="InterPro"/>
</dbReference>
<dbReference type="InterPro" id="IPR050476">
    <property type="entry name" value="Insect_CytP450_Detox"/>
</dbReference>
<dbReference type="GO" id="GO:0020037">
    <property type="term" value="F:heme binding"/>
    <property type="evidence" value="ECO:0007669"/>
    <property type="project" value="InterPro"/>
</dbReference>
<evidence type="ECO:0000256" key="4">
    <source>
        <dbReference type="ARBA" id="ARBA00010617"/>
    </source>
</evidence>
<dbReference type="AlphaFoldDB" id="A0A6P3WWD5"/>
<evidence type="ECO:0000256" key="3">
    <source>
        <dbReference type="ARBA" id="ARBA00004406"/>
    </source>
</evidence>
<evidence type="ECO:0000256" key="12">
    <source>
        <dbReference type="ARBA" id="ARBA00023136"/>
    </source>
</evidence>
<evidence type="ECO:0000313" key="15">
    <source>
        <dbReference type="RefSeq" id="XP_014470375.1"/>
    </source>
</evidence>
<dbReference type="Pfam" id="PF00067">
    <property type="entry name" value="p450"/>
    <property type="match status" value="1"/>
</dbReference>
<dbReference type="KEGG" id="dqu:106742182"/>
<keyword evidence="9 13" id="KW-0560">Oxidoreductase</keyword>
<dbReference type="PANTHER" id="PTHR24292:SF54">
    <property type="entry name" value="CYP9F3-RELATED"/>
    <property type="match status" value="1"/>
</dbReference>
<reference evidence="15" key="1">
    <citation type="submission" date="2025-08" db="UniProtKB">
        <authorList>
            <consortium name="RefSeq"/>
        </authorList>
    </citation>
    <scope>IDENTIFICATION</scope>
</reference>
<comment type="similarity">
    <text evidence="4 13">Belongs to the cytochrome P450 family.</text>
</comment>
<dbReference type="Gene3D" id="1.10.630.10">
    <property type="entry name" value="Cytochrome P450"/>
    <property type="match status" value="1"/>
</dbReference>
<keyword evidence="7" id="KW-0256">Endoplasmic reticulum</keyword>
<dbReference type="PROSITE" id="PS00086">
    <property type="entry name" value="CYTOCHROME_P450"/>
    <property type="match status" value="1"/>
</dbReference>
<protein>
    <submittedName>
        <fullName evidence="15">Probable cytochrome P450 6w1</fullName>
    </submittedName>
</protein>
<name>A0A6P3WWD5_DINQU</name>
<dbReference type="GO" id="GO:0005789">
    <property type="term" value="C:endoplasmic reticulum membrane"/>
    <property type="evidence" value="ECO:0007669"/>
    <property type="project" value="UniProtKB-SubCell"/>
</dbReference>
<evidence type="ECO:0000256" key="9">
    <source>
        <dbReference type="ARBA" id="ARBA00023002"/>
    </source>
</evidence>
<keyword evidence="12" id="KW-0472">Membrane</keyword>
<evidence type="ECO:0000256" key="7">
    <source>
        <dbReference type="ARBA" id="ARBA00022824"/>
    </source>
</evidence>
<keyword evidence="11 13" id="KW-0503">Monooxygenase</keyword>
<keyword evidence="6 13" id="KW-0479">Metal-binding</keyword>
<evidence type="ECO:0000256" key="6">
    <source>
        <dbReference type="ARBA" id="ARBA00022723"/>
    </source>
</evidence>
<accession>A0A6P3WWD5</accession>
<gene>
    <name evidence="15" type="primary">LOC106742182</name>
</gene>
<dbReference type="GeneID" id="106742182"/>
<dbReference type="InterPro" id="IPR001128">
    <property type="entry name" value="Cyt_P450"/>
</dbReference>
<evidence type="ECO:0000256" key="10">
    <source>
        <dbReference type="ARBA" id="ARBA00023004"/>
    </source>
</evidence>
<organism evidence="14 15">
    <name type="scientific">Dinoponera quadriceps</name>
    <name type="common">South American ant</name>
    <dbReference type="NCBI Taxonomy" id="609295"/>
    <lineage>
        <taxon>Eukaryota</taxon>
        <taxon>Metazoa</taxon>
        <taxon>Ecdysozoa</taxon>
        <taxon>Arthropoda</taxon>
        <taxon>Hexapoda</taxon>
        <taxon>Insecta</taxon>
        <taxon>Pterygota</taxon>
        <taxon>Neoptera</taxon>
        <taxon>Endopterygota</taxon>
        <taxon>Hymenoptera</taxon>
        <taxon>Apocrita</taxon>
        <taxon>Aculeata</taxon>
        <taxon>Formicoidea</taxon>
        <taxon>Formicidae</taxon>
        <taxon>Ponerinae</taxon>
        <taxon>Ponerini</taxon>
        <taxon>Dinoponera</taxon>
    </lineage>
</organism>
<evidence type="ECO:0000313" key="14">
    <source>
        <dbReference type="Proteomes" id="UP000515204"/>
    </source>
</evidence>
<dbReference type="RefSeq" id="XP_014470375.1">
    <property type="nucleotide sequence ID" value="XM_014614889.1"/>
</dbReference>
<proteinExistence type="inferred from homology"/>
<evidence type="ECO:0000256" key="2">
    <source>
        <dbReference type="ARBA" id="ARBA00004174"/>
    </source>
</evidence>
<evidence type="ECO:0000256" key="5">
    <source>
        <dbReference type="ARBA" id="ARBA00022617"/>
    </source>
</evidence>
<keyword evidence="10 13" id="KW-0408">Iron</keyword>
<dbReference type="GO" id="GO:0004497">
    <property type="term" value="F:monooxygenase activity"/>
    <property type="evidence" value="ECO:0007669"/>
    <property type="project" value="UniProtKB-KW"/>
</dbReference>
<dbReference type="InterPro" id="IPR036396">
    <property type="entry name" value="Cyt_P450_sf"/>
</dbReference>
<dbReference type="GO" id="GO:0005506">
    <property type="term" value="F:iron ion binding"/>
    <property type="evidence" value="ECO:0007669"/>
    <property type="project" value="InterPro"/>
</dbReference>
<keyword evidence="14" id="KW-1185">Reference proteome</keyword>
<comment type="cofactor">
    <cofactor evidence="1">
        <name>heme</name>
        <dbReference type="ChEBI" id="CHEBI:30413"/>
    </cofactor>
</comment>
<evidence type="ECO:0000256" key="11">
    <source>
        <dbReference type="ARBA" id="ARBA00023033"/>
    </source>
</evidence>
<evidence type="ECO:0000256" key="1">
    <source>
        <dbReference type="ARBA" id="ARBA00001971"/>
    </source>
</evidence>
<comment type="subcellular location">
    <subcellularLocation>
        <location evidence="3">Endoplasmic reticulum membrane</location>
        <topology evidence="3">Peripheral membrane protein</topology>
    </subcellularLocation>
    <subcellularLocation>
        <location evidence="2">Microsome membrane</location>
        <topology evidence="2">Peripheral membrane protein</topology>
    </subcellularLocation>
</comment>
<evidence type="ECO:0000256" key="8">
    <source>
        <dbReference type="ARBA" id="ARBA00022848"/>
    </source>
</evidence>
<dbReference type="Proteomes" id="UP000515204">
    <property type="component" value="Unplaced"/>
</dbReference>
<dbReference type="SUPFAM" id="SSF48264">
    <property type="entry name" value="Cytochrome P450"/>
    <property type="match status" value="1"/>
</dbReference>
<dbReference type="InterPro" id="IPR017972">
    <property type="entry name" value="Cyt_P450_CS"/>
</dbReference>
<dbReference type="PANTHER" id="PTHR24292">
    <property type="entry name" value="CYTOCHROME P450"/>
    <property type="match status" value="1"/>
</dbReference>
<sequence length="98" mass="11576">MHFIMIQKYTLNQKFVIQRDSSTRFRKPETHYFPFGYGLRNCIGERMGILQAKIGLIGILRNYKIDVCEETVTSYRYVINRFVTAPSTDIFIKMTKVN</sequence>
<dbReference type="OrthoDB" id="6077994at2759"/>
<keyword evidence="5 13" id="KW-0349">Heme</keyword>